<feature type="region of interest" description="Disordered" evidence="1">
    <location>
        <begin position="1"/>
        <end position="93"/>
    </location>
</feature>
<feature type="domain" description="Glycerol-3-phosphate dehydrogenase NAD-dependent N-terminal" evidence="2">
    <location>
        <begin position="101"/>
        <end position="142"/>
    </location>
</feature>
<dbReference type="GO" id="GO:0046168">
    <property type="term" value="P:glycerol-3-phosphate catabolic process"/>
    <property type="evidence" value="ECO:0007669"/>
    <property type="project" value="InterPro"/>
</dbReference>
<dbReference type="GO" id="GO:0016616">
    <property type="term" value="F:oxidoreductase activity, acting on the CH-OH group of donors, NAD or NADP as acceptor"/>
    <property type="evidence" value="ECO:0007669"/>
    <property type="project" value="InterPro"/>
</dbReference>
<reference evidence="3 4" key="1">
    <citation type="journal article" date="2015" name="Fungal Genet. Biol.">
        <title>Evolution of novel wood decay mechanisms in Agaricales revealed by the genome sequences of Fistulina hepatica and Cylindrobasidium torrendii.</title>
        <authorList>
            <person name="Floudas D."/>
            <person name="Held B.W."/>
            <person name="Riley R."/>
            <person name="Nagy L.G."/>
            <person name="Koehler G."/>
            <person name="Ransdell A.S."/>
            <person name="Younus H."/>
            <person name="Chow J."/>
            <person name="Chiniquy J."/>
            <person name="Lipzen A."/>
            <person name="Tritt A."/>
            <person name="Sun H."/>
            <person name="Haridas S."/>
            <person name="LaButti K."/>
            <person name="Ohm R.A."/>
            <person name="Kues U."/>
            <person name="Blanchette R.A."/>
            <person name="Grigoriev I.V."/>
            <person name="Minto R.E."/>
            <person name="Hibbett D.S."/>
        </authorList>
    </citation>
    <scope>NUCLEOTIDE SEQUENCE [LARGE SCALE GENOMIC DNA]</scope>
    <source>
        <strain evidence="3 4">ATCC 64428</strain>
    </source>
</reference>
<dbReference type="GO" id="GO:0051287">
    <property type="term" value="F:NAD binding"/>
    <property type="evidence" value="ECO:0007669"/>
    <property type="project" value="InterPro"/>
</dbReference>
<proteinExistence type="predicted"/>
<protein>
    <recommendedName>
        <fullName evidence="2">Glycerol-3-phosphate dehydrogenase NAD-dependent N-terminal domain-containing protein</fullName>
    </recommendedName>
</protein>
<dbReference type="OrthoDB" id="10263760at2759"/>
<sequence length="144" mass="15122">MSFAAIGNSSTAKSASVPKCQGSRNKSDPEASPSPDKSGADDDVSSQTNSATSMDEKRACPARRTSSAAMQPFITKSDPYEPTDYIVDAKSGTRSPAPLEKVAVIGSGSWGTALARVAAVNVAQQDGFHPEVLMWVRDPDECAR</sequence>
<accession>A0A0D7APF7</accession>
<organism evidence="3 4">
    <name type="scientific">Fistulina hepatica ATCC 64428</name>
    <dbReference type="NCBI Taxonomy" id="1128425"/>
    <lineage>
        <taxon>Eukaryota</taxon>
        <taxon>Fungi</taxon>
        <taxon>Dikarya</taxon>
        <taxon>Basidiomycota</taxon>
        <taxon>Agaricomycotina</taxon>
        <taxon>Agaricomycetes</taxon>
        <taxon>Agaricomycetidae</taxon>
        <taxon>Agaricales</taxon>
        <taxon>Fistulinaceae</taxon>
        <taxon>Fistulina</taxon>
    </lineage>
</organism>
<name>A0A0D7APF7_9AGAR</name>
<dbReference type="InterPro" id="IPR036291">
    <property type="entry name" value="NAD(P)-bd_dom_sf"/>
</dbReference>
<evidence type="ECO:0000256" key="1">
    <source>
        <dbReference type="SAM" id="MobiDB-lite"/>
    </source>
</evidence>
<evidence type="ECO:0000259" key="2">
    <source>
        <dbReference type="Pfam" id="PF01210"/>
    </source>
</evidence>
<feature type="non-terminal residue" evidence="3">
    <location>
        <position position="144"/>
    </location>
</feature>
<dbReference type="InterPro" id="IPR011128">
    <property type="entry name" value="G3P_DH_NAD-dep_N"/>
</dbReference>
<evidence type="ECO:0000313" key="4">
    <source>
        <dbReference type="Proteomes" id="UP000054144"/>
    </source>
</evidence>
<dbReference type="AlphaFoldDB" id="A0A0D7APF7"/>
<dbReference type="SUPFAM" id="SSF51735">
    <property type="entry name" value="NAD(P)-binding Rossmann-fold domains"/>
    <property type="match status" value="1"/>
</dbReference>
<evidence type="ECO:0000313" key="3">
    <source>
        <dbReference type="EMBL" id="KIY53659.1"/>
    </source>
</evidence>
<dbReference type="EMBL" id="KN881594">
    <property type="protein sequence ID" value="KIY53659.1"/>
    <property type="molecule type" value="Genomic_DNA"/>
</dbReference>
<dbReference type="Gene3D" id="3.40.50.720">
    <property type="entry name" value="NAD(P)-binding Rossmann-like Domain"/>
    <property type="match status" value="1"/>
</dbReference>
<keyword evidence="4" id="KW-1185">Reference proteome</keyword>
<gene>
    <name evidence="3" type="ORF">FISHEDRAFT_68677</name>
</gene>
<dbReference type="Pfam" id="PF01210">
    <property type="entry name" value="NAD_Gly3P_dh_N"/>
    <property type="match status" value="1"/>
</dbReference>
<dbReference type="Proteomes" id="UP000054144">
    <property type="component" value="Unassembled WGS sequence"/>
</dbReference>